<comment type="function">
    <text evidence="1">May be specifically involved in the processing, transport, and/or maturation of the MADH beta-subunit.</text>
</comment>
<evidence type="ECO:0000256" key="5">
    <source>
        <dbReference type="ARBA" id="ARBA00022692"/>
    </source>
</evidence>
<feature type="domain" description="Methylamine utilisation protein MauE" evidence="9">
    <location>
        <begin position="4"/>
        <end position="133"/>
    </location>
</feature>
<evidence type="ECO:0000256" key="2">
    <source>
        <dbReference type="ARBA" id="ARBA00004141"/>
    </source>
</evidence>
<organism evidence="10 11">
    <name type="scientific">Pollutimonas subterranea</name>
    <dbReference type="NCBI Taxonomy" id="2045210"/>
    <lineage>
        <taxon>Bacteria</taxon>
        <taxon>Pseudomonadati</taxon>
        <taxon>Pseudomonadota</taxon>
        <taxon>Betaproteobacteria</taxon>
        <taxon>Burkholderiales</taxon>
        <taxon>Alcaligenaceae</taxon>
        <taxon>Pollutimonas</taxon>
    </lineage>
</organism>
<feature type="transmembrane region" description="Helical" evidence="8">
    <location>
        <begin position="72"/>
        <end position="93"/>
    </location>
</feature>
<evidence type="ECO:0000256" key="4">
    <source>
        <dbReference type="ARBA" id="ARBA00019078"/>
    </source>
</evidence>
<dbReference type="Pfam" id="PF07291">
    <property type="entry name" value="MauE"/>
    <property type="match status" value="1"/>
</dbReference>
<name>A0A2N4U1V7_9BURK</name>
<comment type="caution">
    <text evidence="10">The sequence shown here is derived from an EMBL/GenBank/DDBJ whole genome shotgun (WGS) entry which is preliminary data.</text>
</comment>
<sequence length="177" mass="18654">MDPILIHVSAASLAGIFLLGSLEKLRNFIGFQGVVSDYALLPMGLIVPFAAVFVTAEIAAGILLLIPATRPMGAVVAELLLLTGTLGMAINLLRGRRDIDCGCGGYTDKPGGLTWWLVARNGLLLGLALPALLANQAVARMLAWTDGLTFVGATLAVLGLYFSLNQLIDSHTKLQKL</sequence>
<feature type="transmembrane region" description="Helical" evidence="8">
    <location>
        <begin position="6"/>
        <end position="22"/>
    </location>
</feature>
<dbReference type="InterPro" id="IPR009908">
    <property type="entry name" value="Methylamine_util_MauE"/>
</dbReference>
<keyword evidence="5 8" id="KW-0812">Transmembrane</keyword>
<evidence type="ECO:0000259" key="9">
    <source>
        <dbReference type="Pfam" id="PF07291"/>
    </source>
</evidence>
<dbReference type="OrthoDB" id="8687630at2"/>
<dbReference type="EMBL" id="PDNW01000014">
    <property type="protein sequence ID" value="PLC49002.1"/>
    <property type="molecule type" value="Genomic_DNA"/>
</dbReference>
<dbReference type="AlphaFoldDB" id="A0A2N4U1V7"/>
<keyword evidence="7 8" id="KW-0472">Membrane</keyword>
<feature type="transmembrane region" description="Helical" evidence="8">
    <location>
        <begin position="113"/>
        <end position="135"/>
    </location>
</feature>
<keyword evidence="11" id="KW-1185">Reference proteome</keyword>
<evidence type="ECO:0000256" key="8">
    <source>
        <dbReference type="SAM" id="Phobius"/>
    </source>
</evidence>
<gene>
    <name evidence="10" type="ORF">CR159_15420</name>
</gene>
<evidence type="ECO:0000256" key="3">
    <source>
        <dbReference type="ARBA" id="ARBA00004856"/>
    </source>
</evidence>
<reference evidence="10 11" key="1">
    <citation type="submission" date="2017-10" db="EMBL/GenBank/DDBJ databases">
        <title>Two draft genome sequences of Pusillimonas sp. strains isolated from a nitrate- and radionuclide-contaminated groundwater in Russia.</title>
        <authorList>
            <person name="Grouzdev D.S."/>
            <person name="Tourova T.P."/>
            <person name="Goeva M.A."/>
            <person name="Babich T.L."/>
            <person name="Sokolova D.S."/>
            <person name="Abdullin R."/>
            <person name="Poltaraus A.B."/>
            <person name="Toshchakov S.V."/>
            <person name="Nazina T.N."/>
        </authorList>
    </citation>
    <scope>NUCLEOTIDE SEQUENCE [LARGE SCALE GENOMIC DNA]</scope>
    <source>
        <strain evidence="10 11">JR1/69-3-13</strain>
    </source>
</reference>
<evidence type="ECO:0000313" key="10">
    <source>
        <dbReference type="EMBL" id="PLC49002.1"/>
    </source>
</evidence>
<comment type="pathway">
    <text evidence="3">One-carbon metabolism; methylamine degradation.</text>
</comment>
<keyword evidence="6 8" id="KW-1133">Transmembrane helix</keyword>
<evidence type="ECO:0000256" key="7">
    <source>
        <dbReference type="ARBA" id="ARBA00023136"/>
    </source>
</evidence>
<comment type="subcellular location">
    <subcellularLocation>
        <location evidence="2">Membrane</location>
        <topology evidence="2">Multi-pass membrane protein</topology>
    </subcellularLocation>
</comment>
<dbReference type="Proteomes" id="UP000234190">
    <property type="component" value="Unassembled WGS sequence"/>
</dbReference>
<accession>A0A2N4U1V7</accession>
<protein>
    <recommendedName>
        <fullName evidence="4">Methylamine utilization protein MauE</fullName>
    </recommendedName>
</protein>
<dbReference type="GO" id="GO:0016020">
    <property type="term" value="C:membrane"/>
    <property type="evidence" value="ECO:0007669"/>
    <property type="project" value="UniProtKB-SubCell"/>
</dbReference>
<proteinExistence type="predicted"/>
<dbReference type="GO" id="GO:0030416">
    <property type="term" value="P:methylamine metabolic process"/>
    <property type="evidence" value="ECO:0007669"/>
    <property type="project" value="InterPro"/>
</dbReference>
<dbReference type="UniPathway" id="UPA00895"/>
<evidence type="ECO:0000256" key="6">
    <source>
        <dbReference type="ARBA" id="ARBA00022989"/>
    </source>
</evidence>
<feature type="transmembrane region" description="Helical" evidence="8">
    <location>
        <begin position="43"/>
        <end position="66"/>
    </location>
</feature>
<evidence type="ECO:0000256" key="1">
    <source>
        <dbReference type="ARBA" id="ARBA00003475"/>
    </source>
</evidence>
<evidence type="ECO:0000313" key="11">
    <source>
        <dbReference type="Proteomes" id="UP000234190"/>
    </source>
</evidence>
<feature type="transmembrane region" description="Helical" evidence="8">
    <location>
        <begin position="141"/>
        <end position="164"/>
    </location>
</feature>